<dbReference type="InterPro" id="IPR051318">
    <property type="entry name" value="Fe-S_L-Ser"/>
</dbReference>
<evidence type="ECO:0000259" key="12">
    <source>
        <dbReference type="Pfam" id="PF03313"/>
    </source>
</evidence>
<evidence type="ECO:0000256" key="6">
    <source>
        <dbReference type="ARBA" id="ARBA00022723"/>
    </source>
</evidence>
<keyword evidence="15" id="KW-1185">Reference proteome</keyword>
<dbReference type="InterPro" id="IPR004644">
    <property type="entry name" value="Fe-S_L-Ser_mono"/>
</dbReference>
<feature type="domain" description="Serine dehydratase beta chain" evidence="13">
    <location>
        <begin position="66"/>
        <end position="115"/>
    </location>
</feature>
<evidence type="ECO:0000259" key="13">
    <source>
        <dbReference type="Pfam" id="PF03315"/>
    </source>
</evidence>
<evidence type="ECO:0000313" key="14">
    <source>
        <dbReference type="EMBL" id="PVX50799.1"/>
    </source>
</evidence>
<evidence type="ECO:0000256" key="10">
    <source>
        <dbReference type="ARBA" id="ARBA00049406"/>
    </source>
</evidence>
<evidence type="ECO:0000256" key="7">
    <source>
        <dbReference type="ARBA" id="ARBA00023004"/>
    </source>
</evidence>
<comment type="caution">
    <text evidence="14">The sequence shown here is derived from an EMBL/GenBank/DDBJ whole genome shotgun (WGS) entry which is preliminary data.</text>
</comment>
<dbReference type="InterPro" id="IPR005131">
    <property type="entry name" value="Ser_deHydtase_bsu"/>
</dbReference>
<comment type="catalytic activity">
    <reaction evidence="10 11">
        <text>L-serine = pyruvate + NH4(+)</text>
        <dbReference type="Rhea" id="RHEA:19169"/>
        <dbReference type="ChEBI" id="CHEBI:15361"/>
        <dbReference type="ChEBI" id="CHEBI:28938"/>
        <dbReference type="ChEBI" id="CHEBI:33384"/>
        <dbReference type="EC" id="4.3.1.17"/>
    </reaction>
</comment>
<evidence type="ECO:0000256" key="3">
    <source>
        <dbReference type="ARBA" id="ARBA00008636"/>
    </source>
</evidence>
<evidence type="ECO:0000256" key="11">
    <source>
        <dbReference type="RuleBase" id="RU366059"/>
    </source>
</evidence>
<dbReference type="RefSeq" id="WP_116496354.1">
    <property type="nucleotide sequence ID" value="NZ_QENZ01000004.1"/>
</dbReference>
<dbReference type="OrthoDB" id="9805537at2"/>
<evidence type="ECO:0000256" key="2">
    <source>
        <dbReference type="ARBA" id="ARBA00004742"/>
    </source>
</evidence>
<dbReference type="InterPro" id="IPR005130">
    <property type="entry name" value="Ser_deHydtase-like_asu"/>
</dbReference>
<dbReference type="EC" id="4.3.1.17" evidence="11"/>
<proteinExistence type="inferred from homology"/>
<evidence type="ECO:0000256" key="5">
    <source>
        <dbReference type="ARBA" id="ARBA00022485"/>
    </source>
</evidence>
<protein>
    <recommendedName>
        <fullName evidence="11">L-serine dehydratase</fullName>
        <ecNumber evidence="11">4.3.1.17</ecNumber>
    </recommendedName>
</protein>
<reference evidence="14 15" key="1">
    <citation type="submission" date="2018-05" db="EMBL/GenBank/DDBJ databases">
        <title>Genomic Encyclopedia of Type Strains, Phase IV (KMG-IV): sequencing the most valuable type-strain genomes for metagenomic binning, comparative biology and taxonomic classification.</title>
        <authorList>
            <person name="Goeker M."/>
        </authorList>
    </citation>
    <scope>NUCLEOTIDE SEQUENCE [LARGE SCALE GENOMIC DNA]</scope>
    <source>
        <strain evidence="14 15">DSM 28579</strain>
    </source>
</reference>
<dbReference type="AlphaFoldDB" id="A0A7L4UR69"/>
<keyword evidence="6 11" id="KW-0479">Metal-binding</keyword>
<sequence>METIKEIYKIGQGPSSSHTMGPRKAAEQFLARHPNDPKYRITLFGSLAATGKGHLTGEAIEEAFADKNMELVWEPTKFLAKHPNALTFESFDNDDNLIESWTAYSVGGGSIVDDNSELETESIYGMTTMDDILAYCQTNNMRLWEYVEECEGDEIWDYLKLVWETMVNSIKRGMEKEGILPGQLKLTRKAPTFQSQSHNFSGPNQHRTLLFAYALAVNEENASGGIISTAPTCGASGTLPAVLYYQKRLYKLKDSQILKALATAGLIGNLVKWNASISGAEAGCQAEVGTGCAMASAAATQLLGGTNYQIEYAAEMGLEHHLGLTCDPLYGLVQVPCIERNAFASSRALSHASYALLSDGRHVISFDKVVRTMKETGLDLPDLYKETSLGGLAIYGK</sequence>
<dbReference type="GO" id="GO:0051539">
    <property type="term" value="F:4 iron, 4 sulfur cluster binding"/>
    <property type="evidence" value="ECO:0007669"/>
    <property type="project" value="UniProtKB-UniRule"/>
</dbReference>
<evidence type="ECO:0000256" key="8">
    <source>
        <dbReference type="ARBA" id="ARBA00023014"/>
    </source>
</evidence>
<dbReference type="SUPFAM" id="SSF143548">
    <property type="entry name" value="Serine metabolism enzymes domain"/>
    <property type="match status" value="1"/>
</dbReference>
<keyword evidence="7 11" id="KW-0408">Iron</keyword>
<evidence type="ECO:0000256" key="1">
    <source>
        <dbReference type="ARBA" id="ARBA00001966"/>
    </source>
</evidence>
<dbReference type="GO" id="GO:0006094">
    <property type="term" value="P:gluconeogenesis"/>
    <property type="evidence" value="ECO:0007669"/>
    <property type="project" value="UniProtKB-KW"/>
</dbReference>
<comment type="similarity">
    <text evidence="3 11">Belongs to the iron-sulfur dependent L-serine dehydratase family.</text>
</comment>
<dbReference type="GO" id="GO:0046872">
    <property type="term" value="F:metal ion binding"/>
    <property type="evidence" value="ECO:0007669"/>
    <property type="project" value="UniProtKB-KW"/>
</dbReference>
<dbReference type="NCBIfam" id="TIGR00720">
    <property type="entry name" value="sda_mono"/>
    <property type="match status" value="1"/>
</dbReference>
<evidence type="ECO:0000256" key="4">
    <source>
        <dbReference type="ARBA" id="ARBA00022432"/>
    </source>
</evidence>
<organism evidence="14 15">
    <name type="scientific">Balneicella halophila</name>
    <dbReference type="NCBI Taxonomy" id="1537566"/>
    <lineage>
        <taxon>Bacteria</taxon>
        <taxon>Pseudomonadati</taxon>
        <taxon>Bacteroidota</taxon>
        <taxon>Bacteroidia</taxon>
        <taxon>Bacteroidales</taxon>
        <taxon>Balneicellaceae</taxon>
        <taxon>Balneicella</taxon>
    </lineage>
</organism>
<keyword evidence="5 11" id="KW-0004">4Fe-4S</keyword>
<dbReference type="Proteomes" id="UP000251835">
    <property type="component" value="Unassembled WGS sequence"/>
</dbReference>
<keyword evidence="8 11" id="KW-0411">Iron-sulfur</keyword>
<dbReference type="InterPro" id="IPR029009">
    <property type="entry name" value="ASB_dom_sf"/>
</dbReference>
<accession>A0A7L4UR69</accession>
<feature type="domain" description="Serine dehydratase beta chain" evidence="13">
    <location>
        <begin position="4"/>
        <end position="60"/>
    </location>
</feature>
<evidence type="ECO:0000256" key="9">
    <source>
        <dbReference type="ARBA" id="ARBA00023239"/>
    </source>
</evidence>
<dbReference type="Pfam" id="PF03315">
    <property type="entry name" value="SDH_beta"/>
    <property type="match status" value="2"/>
</dbReference>
<dbReference type="PANTHER" id="PTHR30182:SF1">
    <property type="entry name" value="L-SERINE DEHYDRATASE 1"/>
    <property type="match status" value="1"/>
</dbReference>
<dbReference type="Gene3D" id="3.30.1330.90">
    <property type="entry name" value="D-3-phosphoglycerate dehydrogenase, domain 3"/>
    <property type="match status" value="2"/>
</dbReference>
<comment type="cofactor">
    <cofactor evidence="1 11">
        <name>[4Fe-4S] cluster</name>
        <dbReference type="ChEBI" id="CHEBI:49883"/>
    </cofactor>
</comment>
<evidence type="ECO:0000313" key="15">
    <source>
        <dbReference type="Proteomes" id="UP000251835"/>
    </source>
</evidence>
<dbReference type="PANTHER" id="PTHR30182">
    <property type="entry name" value="L-SERINE DEHYDRATASE"/>
    <property type="match status" value="1"/>
</dbReference>
<comment type="pathway">
    <text evidence="2">Carbohydrate biosynthesis; gluconeogenesis.</text>
</comment>
<dbReference type="EMBL" id="QENZ01000004">
    <property type="protein sequence ID" value="PVX50799.1"/>
    <property type="molecule type" value="Genomic_DNA"/>
</dbReference>
<name>A0A7L4UR69_BALHA</name>
<dbReference type="GO" id="GO:0003941">
    <property type="term" value="F:L-serine ammonia-lyase activity"/>
    <property type="evidence" value="ECO:0007669"/>
    <property type="project" value="UniProtKB-UniRule"/>
</dbReference>
<dbReference type="Pfam" id="PF03313">
    <property type="entry name" value="SDH_alpha"/>
    <property type="match status" value="1"/>
</dbReference>
<gene>
    <name evidence="14" type="ORF">C7377_1116</name>
</gene>
<feature type="domain" description="Serine dehydratase-like alpha subunit" evidence="12">
    <location>
        <begin position="147"/>
        <end position="393"/>
    </location>
</feature>
<keyword evidence="9 11" id="KW-0456">Lyase</keyword>
<keyword evidence="4 11" id="KW-0312">Gluconeogenesis</keyword>